<dbReference type="HOGENOM" id="CLU_075802_1_0_0"/>
<evidence type="ECO:0000256" key="7">
    <source>
        <dbReference type="ARBA" id="ARBA00029829"/>
    </source>
</evidence>
<dbReference type="PANTHER" id="PTHR37461">
    <property type="entry name" value="ANTI-SIGMA-K FACTOR RSKA"/>
    <property type="match status" value="1"/>
</dbReference>
<dbReference type="STRING" id="525904.Tter_0341"/>
<evidence type="ECO:0000256" key="9">
    <source>
        <dbReference type="SAM" id="MobiDB-lite"/>
    </source>
</evidence>
<evidence type="ECO:0000256" key="1">
    <source>
        <dbReference type="ARBA" id="ARBA00004167"/>
    </source>
</evidence>
<keyword evidence="14" id="KW-1185">Reference proteome</keyword>
<keyword evidence="4 10" id="KW-0812">Transmembrane</keyword>
<evidence type="ECO:0000256" key="4">
    <source>
        <dbReference type="ARBA" id="ARBA00022692"/>
    </source>
</evidence>
<dbReference type="AlphaFoldDB" id="D1CEA7"/>
<dbReference type="EMBL" id="CP001825">
    <property type="protein sequence ID" value="ACZ41263.1"/>
    <property type="molecule type" value="Genomic_DNA"/>
</dbReference>
<keyword evidence="5 10" id="KW-1133">Transmembrane helix</keyword>
<feature type="domain" description="Putative zinc-finger" evidence="12">
    <location>
        <begin position="13"/>
        <end position="41"/>
    </location>
</feature>
<evidence type="ECO:0000256" key="3">
    <source>
        <dbReference type="ARBA" id="ARBA00022475"/>
    </source>
</evidence>
<dbReference type="Pfam" id="PF10099">
    <property type="entry name" value="RskA_C"/>
    <property type="match status" value="1"/>
</dbReference>
<reference evidence="14" key="1">
    <citation type="journal article" date="2010" name="Stand. Genomic Sci.">
        <title>Complete genome sequence of 'Thermobaculum terrenum' type strain (YNP1).</title>
        <authorList>
            <person name="Kiss H."/>
            <person name="Cleland D."/>
            <person name="Lapidus A."/>
            <person name="Lucas S."/>
            <person name="Glavina Del Rio T."/>
            <person name="Nolan M."/>
            <person name="Tice H."/>
            <person name="Han C."/>
            <person name="Goodwin L."/>
            <person name="Pitluck S."/>
            <person name="Liolios K."/>
            <person name="Ivanova N."/>
            <person name="Mavromatis K."/>
            <person name="Ovchinnikova G."/>
            <person name="Pati A."/>
            <person name="Chen A."/>
            <person name="Palaniappan K."/>
            <person name="Land M."/>
            <person name="Hauser L."/>
            <person name="Chang Y."/>
            <person name="Jeffries C."/>
            <person name="Lu M."/>
            <person name="Brettin T."/>
            <person name="Detter J."/>
            <person name="Goker M."/>
            <person name="Tindall B."/>
            <person name="Beck B."/>
            <person name="McDermott T."/>
            <person name="Woyke T."/>
            <person name="Bristow J."/>
            <person name="Eisen J."/>
            <person name="Markowitz V."/>
            <person name="Hugenholtz P."/>
            <person name="Kyrpides N."/>
            <person name="Klenk H."/>
            <person name="Cheng J."/>
        </authorList>
    </citation>
    <scope>NUCLEOTIDE SEQUENCE [LARGE SCALE GENOMIC DNA]</scope>
    <source>
        <strain evidence="14">ATCC BAA-798 / YNP1</strain>
    </source>
</reference>
<dbReference type="RefSeq" id="WP_012874298.1">
    <property type="nucleotide sequence ID" value="NC_013525.1"/>
</dbReference>
<dbReference type="GO" id="GO:0005886">
    <property type="term" value="C:plasma membrane"/>
    <property type="evidence" value="ECO:0007669"/>
    <property type="project" value="UniProtKB-SubCell"/>
</dbReference>
<evidence type="ECO:0000256" key="6">
    <source>
        <dbReference type="ARBA" id="ARBA00023136"/>
    </source>
</evidence>
<evidence type="ECO:0000256" key="5">
    <source>
        <dbReference type="ARBA" id="ARBA00022989"/>
    </source>
</evidence>
<protein>
    <recommendedName>
        <fullName evidence="8">Regulator of SigK</fullName>
    </recommendedName>
    <alternativeName>
        <fullName evidence="7">Sigma-K anti-sigma factor RskA</fullName>
    </alternativeName>
</protein>
<dbReference type="OrthoDB" id="150293at2"/>
<dbReference type="Pfam" id="PF13490">
    <property type="entry name" value="zf-HC2"/>
    <property type="match status" value="1"/>
</dbReference>
<name>D1CEA7_THET1</name>
<dbReference type="InterPro" id="IPR018764">
    <property type="entry name" value="RskA_C"/>
</dbReference>
<evidence type="ECO:0000313" key="13">
    <source>
        <dbReference type="EMBL" id="ACZ41263.1"/>
    </source>
</evidence>
<dbReference type="GO" id="GO:0016989">
    <property type="term" value="F:sigma factor antagonist activity"/>
    <property type="evidence" value="ECO:0007669"/>
    <property type="project" value="TreeGrafter"/>
</dbReference>
<evidence type="ECO:0000313" key="14">
    <source>
        <dbReference type="Proteomes" id="UP000000323"/>
    </source>
</evidence>
<evidence type="ECO:0000259" key="12">
    <source>
        <dbReference type="Pfam" id="PF13490"/>
    </source>
</evidence>
<comment type="subcellular location">
    <subcellularLocation>
        <location evidence="2">Cell membrane</location>
    </subcellularLocation>
    <subcellularLocation>
        <location evidence="1">Membrane</location>
        <topology evidence="1">Single-pass membrane protein</topology>
    </subcellularLocation>
</comment>
<gene>
    <name evidence="13" type="ordered locus">Tter_0341</name>
</gene>
<evidence type="ECO:0000256" key="8">
    <source>
        <dbReference type="ARBA" id="ARBA00030803"/>
    </source>
</evidence>
<feature type="region of interest" description="Disordered" evidence="9">
    <location>
        <begin position="236"/>
        <end position="259"/>
    </location>
</feature>
<evidence type="ECO:0000256" key="10">
    <source>
        <dbReference type="SAM" id="Phobius"/>
    </source>
</evidence>
<evidence type="ECO:0000256" key="2">
    <source>
        <dbReference type="ARBA" id="ARBA00004236"/>
    </source>
</evidence>
<dbReference type="InterPro" id="IPR041916">
    <property type="entry name" value="Anti_sigma_zinc_sf"/>
</dbReference>
<feature type="domain" description="Anti-sigma K factor RskA C-terminal" evidence="11">
    <location>
        <begin position="113"/>
        <end position="252"/>
    </location>
</feature>
<proteinExistence type="predicted"/>
<dbReference type="InterPro" id="IPR051474">
    <property type="entry name" value="Anti-sigma-K/W_factor"/>
</dbReference>
<dbReference type="Gene3D" id="1.10.10.1320">
    <property type="entry name" value="Anti-sigma factor, zinc-finger domain"/>
    <property type="match status" value="1"/>
</dbReference>
<dbReference type="Proteomes" id="UP000000323">
    <property type="component" value="Chromosome 1"/>
</dbReference>
<organism evidence="13 14">
    <name type="scientific">Thermobaculum terrenum (strain ATCC BAA-798 / CCMEE 7001 / YNP1)</name>
    <dbReference type="NCBI Taxonomy" id="525904"/>
    <lineage>
        <taxon>Bacteria</taxon>
        <taxon>Bacillati</taxon>
        <taxon>Chloroflexota</taxon>
        <taxon>Chloroflexia</taxon>
        <taxon>Candidatus Thermobaculales</taxon>
        <taxon>Candidatus Thermobaculaceae</taxon>
        <taxon>Thermobaculum</taxon>
    </lineage>
</organism>
<accession>D1CEA7</accession>
<dbReference type="eggNOG" id="COG5343">
    <property type="taxonomic scope" value="Bacteria"/>
</dbReference>
<dbReference type="KEGG" id="ttr:Tter_0341"/>
<sequence>MKIEHNNHEQLYEVITAYVLGALEPEDMRLMECHLQSCMDCTSVLDELLPVASILGMASEQHSPPPSVKQRLLDRIRSEERTPHEQVIAPRTASTGSFWARFFLGSNTLKFVAPAALAVVILALGVIALLQRGQINQLKADVEEQRTIVALLTSPSTQVAEMQQNSIHGRMIMNPNNNKAYLVIQGLPPIPEDKDYQIWLIKDGHKQSAAVVHPNGTLAVVLSAPEPIGQYSAMGITREPKGGSPQPTSNPIIVSSLKD</sequence>
<feature type="transmembrane region" description="Helical" evidence="10">
    <location>
        <begin position="111"/>
        <end position="130"/>
    </location>
</feature>
<evidence type="ECO:0000259" key="11">
    <source>
        <dbReference type="Pfam" id="PF10099"/>
    </source>
</evidence>
<keyword evidence="6 10" id="KW-0472">Membrane</keyword>
<keyword evidence="3" id="KW-1003">Cell membrane</keyword>
<dbReference type="GO" id="GO:0006417">
    <property type="term" value="P:regulation of translation"/>
    <property type="evidence" value="ECO:0007669"/>
    <property type="project" value="TreeGrafter"/>
</dbReference>
<dbReference type="InterPro" id="IPR027383">
    <property type="entry name" value="Znf_put"/>
</dbReference>
<dbReference type="PANTHER" id="PTHR37461:SF1">
    <property type="entry name" value="ANTI-SIGMA-K FACTOR RSKA"/>
    <property type="match status" value="1"/>
</dbReference>